<dbReference type="Proteomes" id="UP000002640">
    <property type="component" value="Unassembled WGS sequence"/>
</dbReference>
<name>G5AA78_PHYSP</name>
<evidence type="ECO:0000313" key="2">
    <source>
        <dbReference type="EMBL" id="EGZ07507.1"/>
    </source>
</evidence>
<dbReference type="EMBL" id="JH159162">
    <property type="protein sequence ID" value="EGZ07507.1"/>
    <property type="molecule type" value="Genomic_DNA"/>
</dbReference>
<dbReference type="AlphaFoldDB" id="G5AA78"/>
<gene>
    <name evidence="2" type="ORF">PHYSODRAFT_528368</name>
</gene>
<evidence type="ECO:0000313" key="3">
    <source>
        <dbReference type="Proteomes" id="UP000002640"/>
    </source>
</evidence>
<organism evidence="2 3">
    <name type="scientific">Phytophthora sojae (strain P6497)</name>
    <name type="common">Soybean stem and root rot agent</name>
    <name type="synonym">Phytophthora megasperma f. sp. glycines</name>
    <dbReference type="NCBI Taxonomy" id="1094619"/>
    <lineage>
        <taxon>Eukaryota</taxon>
        <taxon>Sar</taxon>
        <taxon>Stramenopiles</taxon>
        <taxon>Oomycota</taxon>
        <taxon>Peronosporomycetes</taxon>
        <taxon>Peronosporales</taxon>
        <taxon>Peronosporaceae</taxon>
        <taxon>Phytophthora</taxon>
    </lineage>
</organism>
<accession>G5AA78</accession>
<keyword evidence="1" id="KW-0472">Membrane</keyword>
<protein>
    <submittedName>
        <fullName evidence="2">Uncharacterized protein</fullName>
    </submittedName>
</protein>
<keyword evidence="3" id="KW-1185">Reference proteome</keyword>
<feature type="transmembrane region" description="Helical" evidence="1">
    <location>
        <begin position="71"/>
        <end position="91"/>
    </location>
</feature>
<dbReference type="InParanoid" id="G5AA78"/>
<proteinExistence type="predicted"/>
<evidence type="ECO:0000256" key="1">
    <source>
        <dbReference type="SAM" id="Phobius"/>
    </source>
</evidence>
<sequence>LARAPFTEFVALSFCAFAFCWLLLFGVHLLTCVYNACFAKLYWGFDSTVLSYVLETYGYNVGILREHFRSIAFVHAILAATLGACALHMVIGLCWHRPSSCFTIPGRCIKSSSNASKENIKSRAQHTCYARVLGWIYRAVHRWRGLFGVNGRYFHGAVISREVLETVLQTIQAFRVSKYLADTRLNGFYIVCWCSIVGRP</sequence>
<feature type="transmembrane region" description="Helical" evidence="1">
    <location>
        <begin position="41"/>
        <end position="59"/>
    </location>
</feature>
<keyword evidence="1" id="KW-0812">Transmembrane</keyword>
<dbReference type="GeneID" id="20661228"/>
<keyword evidence="1" id="KW-1133">Transmembrane helix</keyword>
<dbReference type="KEGG" id="psoj:PHYSODRAFT_528368"/>
<feature type="non-terminal residue" evidence="2">
    <location>
        <position position="1"/>
    </location>
</feature>
<dbReference type="RefSeq" id="XP_009537073.1">
    <property type="nucleotide sequence ID" value="XM_009538778.1"/>
</dbReference>
<feature type="transmembrane region" description="Helical" evidence="1">
    <location>
        <begin position="9"/>
        <end position="29"/>
    </location>
</feature>
<reference evidence="2 3" key="1">
    <citation type="journal article" date="2006" name="Science">
        <title>Phytophthora genome sequences uncover evolutionary origins and mechanisms of pathogenesis.</title>
        <authorList>
            <person name="Tyler B.M."/>
            <person name="Tripathy S."/>
            <person name="Zhang X."/>
            <person name="Dehal P."/>
            <person name="Jiang R.H."/>
            <person name="Aerts A."/>
            <person name="Arredondo F.D."/>
            <person name="Baxter L."/>
            <person name="Bensasson D."/>
            <person name="Beynon J.L."/>
            <person name="Chapman J."/>
            <person name="Damasceno C.M."/>
            <person name="Dorrance A.E."/>
            <person name="Dou D."/>
            <person name="Dickerman A.W."/>
            <person name="Dubchak I.L."/>
            <person name="Garbelotto M."/>
            <person name="Gijzen M."/>
            <person name="Gordon S.G."/>
            <person name="Govers F."/>
            <person name="Grunwald N.J."/>
            <person name="Huang W."/>
            <person name="Ivors K.L."/>
            <person name="Jones R.W."/>
            <person name="Kamoun S."/>
            <person name="Krampis K."/>
            <person name="Lamour K.H."/>
            <person name="Lee M.K."/>
            <person name="McDonald W.H."/>
            <person name="Medina M."/>
            <person name="Meijer H.J."/>
            <person name="Nordberg E.K."/>
            <person name="Maclean D.J."/>
            <person name="Ospina-Giraldo M.D."/>
            <person name="Morris P.F."/>
            <person name="Phuntumart V."/>
            <person name="Putnam N.H."/>
            <person name="Rash S."/>
            <person name="Rose J.K."/>
            <person name="Sakihama Y."/>
            <person name="Salamov A.A."/>
            <person name="Savidor A."/>
            <person name="Scheuring C.F."/>
            <person name="Smith B.M."/>
            <person name="Sobral B.W."/>
            <person name="Terry A."/>
            <person name="Torto-Alalibo T.A."/>
            <person name="Win J."/>
            <person name="Xu Z."/>
            <person name="Zhang H."/>
            <person name="Grigoriev I.V."/>
            <person name="Rokhsar D.S."/>
            <person name="Boore J.L."/>
        </authorList>
    </citation>
    <scope>NUCLEOTIDE SEQUENCE [LARGE SCALE GENOMIC DNA]</scope>
    <source>
        <strain evidence="2 3">P6497</strain>
    </source>
</reference>